<dbReference type="GO" id="GO:0071944">
    <property type="term" value="C:cell periphery"/>
    <property type="evidence" value="ECO:0007669"/>
    <property type="project" value="UniProtKB-ARBA"/>
</dbReference>
<reference evidence="7" key="2">
    <citation type="submission" date="2023-05" db="EMBL/GenBank/DDBJ databases">
        <authorList>
            <consortium name="Lawrence Berkeley National Laboratory"/>
            <person name="Steindorff A."/>
            <person name="Hensen N."/>
            <person name="Bonometti L."/>
            <person name="Westerberg I."/>
            <person name="Brannstrom I.O."/>
            <person name="Guillou S."/>
            <person name="Cros-Aarteil S."/>
            <person name="Calhoun S."/>
            <person name="Haridas S."/>
            <person name="Kuo A."/>
            <person name="Mondo S."/>
            <person name="Pangilinan J."/>
            <person name="Riley R."/>
            <person name="Labutti K."/>
            <person name="Andreopoulos B."/>
            <person name="Lipzen A."/>
            <person name="Chen C."/>
            <person name="Yanf M."/>
            <person name="Daum C."/>
            <person name="Ng V."/>
            <person name="Clum A."/>
            <person name="Ohm R."/>
            <person name="Martin F."/>
            <person name="Silar P."/>
            <person name="Natvig D."/>
            <person name="Lalanne C."/>
            <person name="Gautier V."/>
            <person name="Ament-Velasquez S.L."/>
            <person name="Kruys A."/>
            <person name="Hutchinson M.I."/>
            <person name="Powell A.J."/>
            <person name="Barry K."/>
            <person name="Miller A.N."/>
            <person name="Grigoriev I.V."/>
            <person name="Debuchy R."/>
            <person name="Gladieux P."/>
            <person name="Thoren M.H."/>
            <person name="Johannesson H."/>
        </authorList>
    </citation>
    <scope>NUCLEOTIDE SEQUENCE</scope>
    <source>
        <strain evidence="7">PSN309</strain>
    </source>
</reference>
<evidence type="ECO:0008006" key="9">
    <source>
        <dbReference type="Google" id="ProtNLM"/>
    </source>
</evidence>
<evidence type="ECO:0000256" key="4">
    <source>
        <dbReference type="ARBA" id="ARBA00023136"/>
    </source>
</evidence>
<name>A0AAN6X692_9PEZI</name>
<sequence>MMRRRLLDHERWKAALPTKTATAGEAFDGRGVSHTITARPAYQTGGVEVGYLLRRAKGENTCGYISGNPMFPFSCAETQRCIYKDNAKYSLLGCCDDTTTDPDLCFIWTTCVDSSTRNLFTTNDGWTLMCDQSASPFCITHKYIGSLYSGYSFLACGAASGTNLVYFGTTGSASSSSSSSSSTPASTTSSSSSTSSTTSSSTSSAASTSSTAPSPVPSTDDEPLPVGAIVGGVVGGLAAIALILFAVWLILHQRHKNKAQHQQVPPPPSSQGFYYPNSPTTGGYDARGSIAKPSEGYHHGTGSPVSAASPTQMGGSEMSATPMPQQQQQQQMYSPPAQQQYGGYQNVGELPTERGHGEMRELGV</sequence>
<feature type="compositionally biased region" description="Polar residues" evidence="5">
    <location>
        <begin position="303"/>
        <end position="314"/>
    </location>
</feature>
<evidence type="ECO:0000313" key="7">
    <source>
        <dbReference type="EMBL" id="KAK4192902.1"/>
    </source>
</evidence>
<evidence type="ECO:0000256" key="3">
    <source>
        <dbReference type="ARBA" id="ARBA00022989"/>
    </source>
</evidence>
<organism evidence="7 8">
    <name type="scientific">Podospora australis</name>
    <dbReference type="NCBI Taxonomy" id="1536484"/>
    <lineage>
        <taxon>Eukaryota</taxon>
        <taxon>Fungi</taxon>
        <taxon>Dikarya</taxon>
        <taxon>Ascomycota</taxon>
        <taxon>Pezizomycotina</taxon>
        <taxon>Sordariomycetes</taxon>
        <taxon>Sordariomycetidae</taxon>
        <taxon>Sordariales</taxon>
        <taxon>Podosporaceae</taxon>
        <taxon>Podospora</taxon>
    </lineage>
</organism>
<gene>
    <name evidence="7" type="ORF">QBC35DRAFT_469239</name>
</gene>
<feature type="compositionally biased region" description="Low complexity" evidence="5">
    <location>
        <begin position="173"/>
        <end position="213"/>
    </location>
</feature>
<feature type="transmembrane region" description="Helical" evidence="6">
    <location>
        <begin position="226"/>
        <end position="251"/>
    </location>
</feature>
<accession>A0AAN6X692</accession>
<reference evidence="7" key="1">
    <citation type="journal article" date="2023" name="Mol. Phylogenet. Evol.">
        <title>Genome-scale phylogeny and comparative genomics of the fungal order Sordariales.</title>
        <authorList>
            <person name="Hensen N."/>
            <person name="Bonometti L."/>
            <person name="Westerberg I."/>
            <person name="Brannstrom I.O."/>
            <person name="Guillou S."/>
            <person name="Cros-Aarteil S."/>
            <person name="Calhoun S."/>
            <person name="Haridas S."/>
            <person name="Kuo A."/>
            <person name="Mondo S."/>
            <person name="Pangilinan J."/>
            <person name="Riley R."/>
            <person name="LaButti K."/>
            <person name="Andreopoulos B."/>
            <person name="Lipzen A."/>
            <person name="Chen C."/>
            <person name="Yan M."/>
            <person name="Daum C."/>
            <person name="Ng V."/>
            <person name="Clum A."/>
            <person name="Steindorff A."/>
            <person name="Ohm R.A."/>
            <person name="Martin F."/>
            <person name="Silar P."/>
            <person name="Natvig D.O."/>
            <person name="Lalanne C."/>
            <person name="Gautier V."/>
            <person name="Ament-Velasquez S.L."/>
            <person name="Kruys A."/>
            <person name="Hutchinson M.I."/>
            <person name="Powell A.J."/>
            <person name="Barry K."/>
            <person name="Miller A.N."/>
            <person name="Grigoriev I.V."/>
            <person name="Debuchy R."/>
            <person name="Gladieux P."/>
            <person name="Hiltunen Thoren M."/>
            <person name="Johannesson H."/>
        </authorList>
    </citation>
    <scope>NUCLEOTIDE SEQUENCE</scope>
    <source>
        <strain evidence="7">PSN309</strain>
    </source>
</reference>
<comment type="caution">
    <text evidence="7">The sequence shown here is derived from an EMBL/GenBank/DDBJ whole genome shotgun (WGS) entry which is preliminary data.</text>
</comment>
<evidence type="ECO:0000256" key="2">
    <source>
        <dbReference type="ARBA" id="ARBA00022692"/>
    </source>
</evidence>
<dbReference type="InterPro" id="IPR004913">
    <property type="entry name" value="Herpes_gJ"/>
</dbReference>
<keyword evidence="2 6" id="KW-0812">Transmembrane</keyword>
<feature type="compositionally biased region" description="Basic and acidic residues" evidence="5">
    <location>
        <begin position="351"/>
        <end position="364"/>
    </location>
</feature>
<dbReference type="EMBL" id="MU864352">
    <property type="protein sequence ID" value="KAK4192902.1"/>
    <property type="molecule type" value="Genomic_DNA"/>
</dbReference>
<evidence type="ECO:0000256" key="1">
    <source>
        <dbReference type="ARBA" id="ARBA00004167"/>
    </source>
</evidence>
<dbReference type="PANTHER" id="PTHR15549:SF26">
    <property type="entry name" value="AXIAL BUDDING PATTERN PROTEIN 2-RELATED"/>
    <property type="match status" value="1"/>
</dbReference>
<dbReference type="Pfam" id="PF03229">
    <property type="entry name" value="Alpha_GJ"/>
    <property type="match status" value="1"/>
</dbReference>
<protein>
    <recommendedName>
        <fullName evidence="9">Mid2 domain-containing protein</fullName>
    </recommendedName>
</protein>
<dbReference type="Proteomes" id="UP001302126">
    <property type="component" value="Unassembled WGS sequence"/>
</dbReference>
<feature type="compositionally biased region" description="Low complexity" evidence="5">
    <location>
        <begin position="319"/>
        <end position="341"/>
    </location>
</feature>
<evidence type="ECO:0000256" key="5">
    <source>
        <dbReference type="SAM" id="MobiDB-lite"/>
    </source>
</evidence>
<keyword evidence="3 6" id="KW-1133">Transmembrane helix</keyword>
<feature type="transmembrane region" description="Helical" evidence="6">
    <location>
        <begin position="151"/>
        <end position="169"/>
    </location>
</feature>
<feature type="region of interest" description="Disordered" evidence="5">
    <location>
        <begin position="259"/>
        <end position="364"/>
    </location>
</feature>
<keyword evidence="4 6" id="KW-0472">Membrane</keyword>
<dbReference type="PANTHER" id="PTHR15549">
    <property type="entry name" value="PAIRED IMMUNOGLOBULIN-LIKE TYPE 2 RECEPTOR"/>
    <property type="match status" value="1"/>
</dbReference>
<proteinExistence type="predicted"/>
<comment type="subcellular location">
    <subcellularLocation>
        <location evidence="1">Membrane</location>
        <topology evidence="1">Single-pass membrane protein</topology>
    </subcellularLocation>
</comment>
<dbReference type="InterPro" id="IPR051694">
    <property type="entry name" value="Immunoregulatory_rcpt-like"/>
</dbReference>
<evidence type="ECO:0000256" key="6">
    <source>
        <dbReference type="SAM" id="Phobius"/>
    </source>
</evidence>
<dbReference type="GO" id="GO:0016020">
    <property type="term" value="C:membrane"/>
    <property type="evidence" value="ECO:0007669"/>
    <property type="project" value="UniProtKB-SubCell"/>
</dbReference>
<dbReference type="AlphaFoldDB" id="A0AAN6X692"/>
<keyword evidence="8" id="KW-1185">Reference proteome</keyword>
<evidence type="ECO:0000313" key="8">
    <source>
        <dbReference type="Proteomes" id="UP001302126"/>
    </source>
</evidence>
<feature type="region of interest" description="Disordered" evidence="5">
    <location>
        <begin position="173"/>
        <end position="220"/>
    </location>
</feature>